<dbReference type="Proteomes" id="UP000258344">
    <property type="component" value="Segment"/>
</dbReference>
<sequence length="48" mass="5497">MKQLIKEVQNMFEFLMGMGVGLVVGWNVLPQPTWVRNLYSRWTGGGDL</sequence>
<evidence type="ECO:0000313" key="2">
    <source>
        <dbReference type="EMBL" id="CBW47023.1"/>
    </source>
</evidence>
<keyword evidence="1" id="KW-0812">Transmembrane</keyword>
<accession>E3PZ72</accession>
<proteinExistence type="predicted"/>
<feature type="transmembrane region" description="Helical" evidence="1">
    <location>
        <begin position="12"/>
        <end position="29"/>
    </location>
</feature>
<organism evidence="2 3">
    <name type="scientific">Roseovarius sp. 217 phage 1</name>
    <dbReference type="NCBI Taxonomy" id="874471"/>
    <lineage>
        <taxon>Viruses</taxon>
        <taxon>Duplodnaviria</taxon>
        <taxon>Heunggongvirae</taxon>
        <taxon>Uroviricota</taxon>
        <taxon>Caudoviricetes</taxon>
        <taxon>Schitoviridae</taxon>
        <taxon>Rhodovirinae</taxon>
        <taxon>Plymouthvirus</taxon>
        <taxon>Roseovarius Plymouth podovirus 1</taxon>
    </lineage>
</organism>
<dbReference type="EMBL" id="FR682616">
    <property type="protein sequence ID" value="CBW47023.1"/>
    <property type="molecule type" value="Genomic_DNA"/>
</dbReference>
<keyword evidence="1" id="KW-0472">Membrane</keyword>
<keyword evidence="1" id="KW-1133">Transmembrane helix</keyword>
<evidence type="ECO:0000313" key="3">
    <source>
        <dbReference type="Proteomes" id="UP000258344"/>
    </source>
</evidence>
<name>E3PZ72_9CAUD</name>
<protein>
    <submittedName>
        <fullName evidence="2">Uncharacterized protein</fullName>
    </submittedName>
</protein>
<evidence type="ECO:0000256" key="1">
    <source>
        <dbReference type="SAM" id="Phobius"/>
    </source>
</evidence>
<reference evidence="2 3" key="1">
    <citation type="journal article" date="2014" name="Front. Microbiol.">
        <title>Comparative genomics defines the core genome of the growing N4-like phage genus and identifies N4-like Roseophage specific genes.</title>
        <authorList>
            <person name="Chan J.Z."/>
            <person name="Millard A.D."/>
            <person name="Mann N.H."/>
            <person name="Schafer H."/>
        </authorList>
    </citation>
    <scope>NUCLEOTIDE SEQUENCE [LARGE SCALE GENOMIC DNA]</scope>
</reference>